<gene>
    <name evidence="2" type="ORF">CVT26_008616</name>
</gene>
<proteinExistence type="predicted"/>
<protein>
    <submittedName>
        <fullName evidence="2">Uncharacterized protein</fullName>
    </submittedName>
</protein>
<evidence type="ECO:0000313" key="2">
    <source>
        <dbReference type="EMBL" id="PPQ95587.1"/>
    </source>
</evidence>
<dbReference type="AlphaFoldDB" id="A0A409XXU5"/>
<comment type="caution">
    <text evidence="2">The sequence shown here is derived from an EMBL/GenBank/DDBJ whole genome shotgun (WGS) entry which is preliminary data.</text>
</comment>
<accession>A0A409XXU5</accession>
<feature type="region of interest" description="Disordered" evidence="1">
    <location>
        <begin position="1"/>
        <end position="24"/>
    </location>
</feature>
<evidence type="ECO:0000313" key="3">
    <source>
        <dbReference type="Proteomes" id="UP000284706"/>
    </source>
</evidence>
<evidence type="ECO:0000256" key="1">
    <source>
        <dbReference type="SAM" id="MobiDB-lite"/>
    </source>
</evidence>
<name>A0A409XXU5_9AGAR</name>
<sequence>MDGRPLTRMNISGAHYNKAAPTRQRHRLSAYGDEMSSFSIKHASSFLQTNRRIGGLKGVHTPSALWDAG</sequence>
<organism evidence="2 3">
    <name type="scientific">Gymnopilus dilepis</name>
    <dbReference type="NCBI Taxonomy" id="231916"/>
    <lineage>
        <taxon>Eukaryota</taxon>
        <taxon>Fungi</taxon>
        <taxon>Dikarya</taxon>
        <taxon>Basidiomycota</taxon>
        <taxon>Agaricomycotina</taxon>
        <taxon>Agaricomycetes</taxon>
        <taxon>Agaricomycetidae</taxon>
        <taxon>Agaricales</taxon>
        <taxon>Agaricineae</taxon>
        <taxon>Hymenogastraceae</taxon>
        <taxon>Gymnopilus</taxon>
    </lineage>
</organism>
<dbReference type="InParanoid" id="A0A409XXU5"/>
<keyword evidence="3" id="KW-1185">Reference proteome</keyword>
<dbReference type="EMBL" id="NHYE01001421">
    <property type="protein sequence ID" value="PPQ95587.1"/>
    <property type="molecule type" value="Genomic_DNA"/>
</dbReference>
<reference evidence="2 3" key="1">
    <citation type="journal article" date="2018" name="Evol. Lett.">
        <title>Horizontal gene cluster transfer increased hallucinogenic mushroom diversity.</title>
        <authorList>
            <person name="Reynolds H.T."/>
            <person name="Vijayakumar V."/>
            <person name="Gluck-Thaler E."/>
            <person name="Korotkin H.B."/>
            <person name="Matheny P.B."/>
            <person name="Slot J.C."/>
        </authorList>
    </citation>
    <scope>NUCLEOTIDE SEQUENCE [LARGE SCALE GENOMIC DNA]</scope>
    <source>
        <strain evidence="2 3">SRW20</strain>
    </source>
</reference>
<dbReference type="Proteomes" id="UP000284706">
    <property type="component" value="Unassembled WGS sequence"/>
</dbReference>